<name>A0A3I8FS88_SALER</name>
<feature type="transmembrane region" description="Helical" evidence="1">
    <location>
        <begin position="76"/>
        <end position="96"/>
    </location>
</feature>
<gene>
    <name evidence="2" type="ORF">ED033_19040</name>
</gene>
<dbReference type="AlphaFoldDB" id="A0A3I8FS88"/>
<feature type="transmembrane region" description="Helical" evidence="1">
    <location>
        <begin position="32"/>
        <end position="49"/>
    </location>
</feature>
<reference evidence="2" key="1">
    <citation type="submission" date="2018-10" db="EMBL/GenBank/DDBJ databases">
        <authorList>
            <consortium name="PulseNet: The National Subtyping Network for Foodborne Disease Surveillance"/>
            <person name="Tarr C.L."/>
            <person name="Trees E."/>
            <person name="Katz L.S."/>
            <person name="Carleton-Romer H.A."/>
            <person name="Stroika S."/>
            <person name="Kucerova Z."/>
            <person name="Roache K.F."/>
            <person name="Sabol A.L."/>
            <person name="Besser J."/>
            <person name="Gerner-Smidt P."/>
        </authorList>
    </citation>
    <scope>NUCLEOTIDE SEQUENCE [LARGE SCALE GENOMIC DNA]</scope>
    <source>
        <strain evidence="2">PNUSAS057480</strain>
    </source>
</reference>
<keyword evidence="1" id="KW-1133">Transmembrane helix</keyword>
<sequence>MKYLPIILWDIALTALFAAGICLNLSGAITALHVLFWLMTVIGALAFSLPDTKKRIAKDYTHCPLLWRSWDLISDIAFVAAAAWLGWGVLAALLLIRMGSKQAFYSEQEKRLKEQAA</sequence>
<protein>
    <submittedName>
        <fullName evidence="2">Uncharacterized protein</fullName>
    </submittedName>
</protein>
<organism evidence="2">
    <name type="scientific">Salmonella enterica</name>
    <name type="common">Salmonella choleraesuis</name>
    <dbReference type="NCBI Taxonomy" id="28901"/>
    <lineage>
        <taxon>Bacteria</taxon>
        <taxon>Pseudomonadati</taxon>
        <taxon>Pseudomonadota</taxon>
        <taxon>Gammaproteobacteria</taxon>
        <taxon>Enterobacterales</taxon>
        <taxon>Enterobacteriaceae</taxon>
        <taxon>Salmonella</taxon>
    </lineage>
</organism>
<evidence type="ECO:0000256" key="1">
    <source>
        <dbReference type="SAM" id="Phobius"/>
    </source>
</evidence>
<keyword evidence="1" id="KW-0812">Transmembrane</keyword>
<accession>A0A3I8FS88</accession>
<feature type="transmembrane region" description="Helical" evidence="1">
    <location>
        <begin position="6"/>
        <end position="25"/>
    </location>
</feature>
<dbReference type="EMBL" id="RMEA01000071">
    <property type="protein sequence ID" value="MER44386.1"/>
    <property type="molecule type" value="Genomic_DNA"/>
</dbReference>
<evidence type="ECO:0000313" key="2">
    <source>
        <dbReference type="EMBL" id="MER44386.1"/>
    </source>
</evidence>
<keyword evidence="1" id="KW-0472">Membrane</keyword>
<comment type="caution">
    <text evidence="2">The sequence shown here is derived from an EMBL/GenBank/DDBJ whole genome shotgun (WGS) entry which is preliminary data.</text>
</comment>
<dbReference type="Proteomes" id="UP000885379">
    <property type="component" value="Unassembled WGS sequence"/>
</dbReference>
<proteinExistence type="predicted"/>